<protein>
    <submittedName>
        <fullName evidence="1">Ester cyclase</fullName>
    </submittedName>
</protein>
<organism evidence="1 2">
    <name type="scientific">Albidovulum sediminicola</name>
    <dbReference type="NCBI Taxonomy" id="2984331"/>
    <lineage>
        <taxon>Bacteria</taxon>
        <taxon>Pseudomonadati</taxon>
        <taxon>Pseudomonadota</taxon>
        <taxon>Alphaproteobacteria</taxon>
        <taxon>Rhodobacterales</taxon>
        <taxon>Paracoccaceae</taxon>
        <taxon>Albidovulum</taxon>
    </lineage>
</organism>
<dbReference type="PANTHER" id="PTHR38436">
    <property type="entry name" value="POLYKETIDE CYCLASE SNOAL-LIKE DOMAIN"/>
    <property type="match status" value="1"/>
</dbReference>
<dbReference type="Gene3D" id="3.10.450.50">
    <property type="match status" value="1"/>
</dbReference>
<keyword evidence="2" id="KW-1185">Reference proteome</keyword>
<evidence type="ECO:0000313" key="1">
    <source>
        <dbReference type="EMBL" id="MCV2864097.1"/>
    </source>
</evidence>
<proteinExistence type="predicted"/>
<gene>
    <name evidence="1" type="ORF">OE647_04995</name>
</gene>
<dbReference type="EMBL" id="JAOWLA010000003">
    <property type="protein sequence ID" value="MCV2864097.1"/>
    <property type="molecule type" value="Genomic_DNA"/>
</dbReference>
<reference evidence="1 2" key="1">
    <citation type="submission" date="2022-10" db="EMBL/GenBank/DDBJ databases">
        <title>Defluviimonas sp. nov., isolated from ocean surface water.</title>
        <authorList>
            <person name="He W."/>
            <person name="Wang L."/>
            <person name="Zhang D.-F."/>
        </authorList>
    </citation>
    <scope>NUCLEOTIDE SEQUENCE [LARGE SCALE GENOMIC DNA]</scope>
    <source>
        <strain evidence="1 2">WL0075</strain>
    </source>
</reference>
<comment type="caution">
    <text evidence="1">The sequence shown here is derived from an EMBL/GenBank/DDBJ whole genome shotgun (WGS) entry which is preliminary data.</text>
</comment>
<accession>A0ABT2YZA2</accession>
<dbReference type="Proteomes" id="UP001652503">
    <property type="component" value="Unassembled WGS sequence"/>
</dbReference>
<dbReference type="Pfam" id="PF07366">
    <property type="entry name" value="SnoaL"/>
    <property type="match status" value="1"/>
</dbReference>
<dbReference type="PANTHER" id="PTHR38436:SF1">
    <property type="entry name" value="ESTER CYCLASE"/>
    <property type="match status" value="1"/>
</dbReference>
<dbReference type="RefSeq" id="WP_263720568.1">
    <property type="nucleotide sequence ID" value="NZ_JAOWLA010000003.1"/>
</dbReference>
<evidence type="ECO:0000313" key="2">
    <source>
        <dbReference type="Proteomes" id="UP001652503"/>
    </source>
</evidence>
<dbReference type="SUPFAM" id="SSF54427">
    <property type="entry name" value="NTF2-like"/>
    <property type="match status" value="1"/>
</dbReference>
<dbReference type="InterPro" id="IPR009959">
    <property type="entry name" value="Cyclase_SnoaL-like"/>
</dbReference>
<sequence length="140" mass="15621">MTDTATIAANKQRARDYFKAFATQDRAWLEANVAPTYVRRDTTLPFEVVGPEGVLKLGDVLLGAFSEIELDIQDVIAEGDKVLVHLHFRGVHSGPFGDYPASGRRFDVMVLDFFRMENGQIAEQWPAIDNLGLQQQIGLL</sequence>
<dbReference type="InterPro" id="IPR032710">
    <property type="entry name" value="NTF2-like_dom_sf"/>
</dbReference>
<name>A0ABT2YZA2_9RHOB</name>